<evidence type="ECO:0000313" key="4">
    <source>
        <dbReference type="EMBL" id="MFC3225786.1"/>
    </source>
</evidence>
<dbReference type="InterPro" id="IPR046867">
    <property type="entry name" value="AldOxase/xan_DH_MoCoBD2"/>
</dbReference>
<dbReference type="InterPro" id="IPR036856">
    <property type="entry name" value="Ald_Oxase/Xan_DH_a/b_sf"/>
</dbReference>
<dbReference type="Gene3D" id="3.90.1170.50">
    <property type="entry name" value="Aldehyde oxidase/xanthine dehydrogenase, a/b hammerhead"/>
    <property type="match status" value="1"/>
</dbReference>
<dbReference type="PANTHER" id="PTHR11908">
    <property type="entry name" value="XANTHINE DEHYDROGENASE"/>
    <property type="match status" value="1"/>
</dbReference>
<feature type="domain" description="Aldehyde oxidase/xanthine dehydrogenase a/b hammerhead" evidence="3">
    <location>
        <begin position="20"/>
        <end position="140"/>
    </location>
</feature>
<name>A0ABV7KTS3_9PROT</name>
<dbReference type="SUPFAM" id="SSF54665">
    <property type="entry name" value="CO dehydrogenase molybdoprotein N-domain-like"/>
    <property type="match status" value="1"/>
</dbReference>
<keyword evidence="2" id="KW-0560">Oxidoreductase</keyword>
<evidence type="ECO:0000256" key="2">
    <source>
        <dbReference type="ARBA" id="ARBA00023002"/>
    </source>
</evidence>
<dbReference type="InterPro" id="IPR008274">
    <property type="entry name" value="AldOxase/xan_DH_MoCoBD1"/>
</dbReference>
<evidence type="ECO:0000259" key="3">
    <source>
        <dbReference type="SMART" id="SM01008"/>
    </source>
</evidence>
<keyword evidence="1" id="KW-0500">Molybdenum</keyword>
<dbReference type="Proteomes" id="UP001595528">
    <property type="component" value="Unassembled WGS sequence"/>
</dbReference>
<dbReference type="InterPro" id="IPR000674">
    <property type="entry name" value="Ald_Oxase/Xan_DH_a/b"/>
</dbReference>
<evidence type="ECO:0000313" key="5">
    <source>
        <dbReference type="Proteomes" id="UP001595528"/>
    </source>
</evidence>
<sequence>MGQIRFGRAQTRVEDGRFLTGRGQYLADLAFDGQLHAAFLRSPHAHAKVRGIDTKAAAAMPGVVAVYICSDYRADGGGPVPCLLPATNVDGSPGAEAPHWPLAADRVRYVGEPVAMVVAESETAARDAVESIVVDFDALPPVTETAAALAADAPLLWPERPDNRAFHWGIGEAEATEAAFAGAAVTVSERLVNNRVHALPLEPRGAVAVPEVGDGADGGRFALHLTSQNLDVGLSTLAQMLGWPKSRIRLRTHDIGGGFGLKFFTFPEYALVLWAASRLARPVGWISDRAEAMLSDVHARDHVTEAALALDQDGHVVGLRATVTAAMGAYLSNFAPFIATQVGNPWITGWYRIPAARVDVHGVFTNTAWVDAYRGAGQPEASYVIERLMDMAARRLGLDPAELRRRNMVAADAQPYRTAMGGSFTGTDFGALLDRLVADAGWSERRILAMSDAGHEASSPLRRGVGLACYLERTEGVKEDHAWVEVTPEGEILALTGTQSTGQGHETVFATIVADHLGVPLEKVRVVQGDTDRIAKGHGTGGSRSLAAASPAFVQAADNMVEMGRAHAAELLEAAAADIAYADGRFTVAGTDLSADLFQVAAKAQAATGAPLKAEGIYVPNFAPTFPSGAHLCEVEVDAETGRVRILRYLAVNDFGRVLNPMLVEGQVHGGVAQGIGQALMEGIAYDAESGQLLTGSLMDYALPRADDLPAFETDFLELPQPDNPLGIKGCGESGCIAAPSAVVNAVLDALSPLGVRHLDMPLTPEKVWQAIRAAAAQGEPD</sequence>
<dbReference type="Pfam" id="PF02738">
    <property type="entry name" value="MoCoBD_1"/>
    <property type="match status" value="1"/>
</dbReference>
<dbReference type="Gene3D" id="3.30.365.10">
    <property type="entry name" value="Aldehyde oxidase/xanthine dehydrogenase, molybdopterin binding domain"/>
    <property type="match status" value="4"/>
</dbReference>
<gene>
    <name evidence="4" type="ORF">ACFOGJ_00990</name>
</gene>
<dbReference type="EMBL" id="JBHRTR010000004">
    <property type="protein sequence ID" value="MFC3225786.1"/>
    <property type="molecule type" value="Genomic_DNA"/>
</dbReference>
<evidence type="ECO:0000256" key="1">
    <source>
        <dbReference type="ARBA" id="ARBA00022505"/>
    </source>
</evidence>
<dbReference type="Pfam" id="PF20256">
    <property type="entry name" value="MoCoBD_2"/>
    <property type="match status" value="1"/>
</dbReference>
<dbReference type="RefSeq" id="WP_379897518.1">
    <property type="nucleotide sequence ID" value="NZ_JBHRTR010000004.1"/>
</dbReference>
<keyword evidence="5" id="KW-1185">Reference proteome</keyword>
<organism evidence="4 5">
    <name type="scientific">Marinibaculum pumilum</name>
    <dbReference type="NCBI Taxonomy" id="1766165"/>
    <lineage>
        <taxon>Bacteria</taxon>
        <taxon>Pseudomonadati</taxon>
        <taxon>Pseudomonadota</taxon>
        <taxon>Alphaproteobacteria</taxon>
        <taxon>Rhodospirillales</taxon>
        <taxon>Rhodospirillaceae</taxon>
        <taxon>Marinibaculum</taxon>
    </lineage>
</organism>
<dbReference type="InterPro" id="IPR037165">
    <property type="entry name" value="AldOxase/xan_DH_Mopterin-bd_sf"/>
</dbReference>
<comment type="caution">
    <text evidence="4">The sequence shown here is derived from an EMBL/GenBank/DDBJ whole genome shotgun (WGS) entry which is preliminary data.</text>
</comment>
<proteinExistence type="predicted"/>
<reference evidence="5" key="1">
    <citation type="journal article" date="2019" name="Int. J. Syst. Evol. Microbiol.">
        <title>The Global Catalogue of Microorganisms (GCM) 10K type strain sequencing project: providing services to taxonomists for standard genome sequencing and annotation.</title>
        <authorList>
            <consortium name="The Broad Institute Genomics Platform"/>
            <consortium name="The Broad Institute Genome Sequencing Center for Infectious Disease"/>
            <person name="Wu L."/>
            <person name="Ma J."/>
        </authorList>
    </citation>
    <scope>NUCLEOTIDE SEQUENCE [LARGE SCALE GENOMIC DNA]</scope>
    <source>
        <strain evidence="5">KCTC 42964</strain>
    </source>
</reference>
<protein>
    <submittedName>
        <fullName evidence="4">Xanthine dehydrogenase family protein molybdopterin-binding subunit</fullName>
    </submittedName>
</protein>
<dbReference type="InterPro" id="IPR016208">
    <property type="entry name" value="Ald_Oxase/xanthine_DH-like"/>
</dbReference>
<accession>A0ABV7KTS3</accession>
<dbReference type="Pfam" id="PF01315">
    <property type="entry name" value="Ald_Xan_dh_C"/>
    <property type="match status" value="1"/>
</dbReference>
<dbReference type="PANTHER" id="PTHR11908:SF132">
    <property type="entry name" value="ALDEHYDE OXIDASE 1-RELATED"/>
    <property type="match status" value="1"/>
</dbReference>
<dbReference type="SUPFAM" id="SSF56003">
    <property type="entry name" value="Molybdenum cofactor-binding domain"/>
    <property type="match status" value="1"/>
</dbReference>
<dbReference type="SMART" id="SM01008">
    <property type="entry name" value="Ald_Xan_dh_C"/>
    <property type="match status" value="1"/>
</dbReference>